<organism evidence="2 4">
    <name type="scientific">Biomphalaria glabrata</name>
    <name type="common">Bloodfluke planorb</name>
    <name type="synonym">Freshwater snail</name>
    <dbReference type="NCBI Taxonomy" id="6526"/>
    <lineage>
        <taxon>Eukaryota</taxon>
        <taxon>Metazoa</taxon>
        <taxon>Spiralia</taxon>
        <taxon>Lophotrochozoa</taxon>
        <taxon>Mollusca</taxon>
        <taxon>Gastropoda</taxon>
        <taxon>Heterobranchia</taxon>
        <taxon>Euthyneura</taxon>
        <taxon>Panpulmonata</taxon>
        <taxon>Hygrophila</taxon>
        <taxon>Lymnaeoidea</taxon>
        <taxon>Planorbidae</taxon>
        <taxon>Biomphalaria</taxon>
    </lineage>
</organism>
<gene>
    <name evidence="3 4" type="primary">LOC106068746</name>
</gene>
<reference evidence="3 4" key="1">
    <citation type="submission" date="2025-04" db="UniProtKB">
        <authorList>
            <consortium name="RefSeq"/>
        </authorList>
    </citation>
    <scope>IDENTIFICATION</scope>
</reference>
<dbReference type="RefSeq" id="XP_055879555.1">
    <property type="nucleotide sequence ID" value="XM_056023580.1"/>
</dbReference>
<feature type="chain" id="PRO_5044702694" evidence="1">
    <location>
        <begin position="23"/>
        <end position="147"/>
    </location>
</feature>
<feature type="signal peptide" evidence="1">
    <location>
        <begin position="1"/>
        <end position="22"/>
    </location>
</feature>
<evidence type="ECO:0000313" key="4">
    <source>
        <dbReference type="RefSeq" id="XP_055879563.1"/>
    </source>
</evidence>
<keyword evidence="2" id="KW-1185">Reference proteome</keyword>
<sequence length="147" mass="16725">MTCHCVFTVVISVSVLLSMVAGAPTNGLSSSNDVARDSDLYTVLVEDNEWPELSSRYIQELSPLEPPEAVEYVQDDEDVNKRLQRLSGYSNFLLPEAFRKRGIYDAKRLAFFKRSSLNELIRRLMALRGNNYTDGRAYYMRFGAGKK</sequence>
<dbReference type="OrthoDB" id="6156700at2759"/>
<dbReference type="AlphaFoldDB" id="A0A9W2ZXD9"/>
<dbReference type="Proteomes" id="UP001165740">
    <property type="component" value="Chromosome 1"/>
</dbReference>
<evidence type="ECO:0000313" key="2">
    <source>
        <dbReference type="Proteomes" id="UP001165740"/>
    </source>
</evidence>
<keyword evidence="1" id="KW-0732">Signal</keyword>
<name>A0A9W2ZXD9_BIOGL</name>
<protein>
    <submittedName>
        <fullName evidence="3 4">Uncharacterized protein LOC106068746</fullName>
    </submittedName>
</protein>
<accession>A0A9W2ZXD9</accession>
<proteinExistence type="predicted"/>
<evidence type="ECO:0000256" key="1">
    <source>
        <dbReference type="SAM" id="SignalP"/>
    </source>
</evidence>
<dbReference type="GeneID" id="106068746"/>
<dbReference type="RefSeq" id="XP_055879563.1">
    <property type="nucleotide sequence ID" value="XM_056023588.1"/>
</dbReference>
<evidence type="ECO:0000313" key="3">
    <source>
        <dbReference type="RefSeq" id="XP_055879555.1"/>
    </source>
</evidence>